<evidence type="ECO:0000259" key="3">
    <source>
        <dbReference type="Pfam" id="PF01494"/>
    </source>
</evidence>
<dbReference type="InterPro" id="IPR050493">
    <property type="entry name" value="FAD-dep_Monooxygenase_BioMet"/>
</dbReference>
<reference evidence="4 5" key="1">
    <citation type="submission" date="2017-05" db="EMBL/GenBank/DDBJ databases">
        <authorList>
            <person name="Song R."/>
            <person name="Chenine A.L."/>
            <person name="Ruprecht R.M."/>
        </authorList>
    </citation>
    <scope>NUCLEOTIDE SEQUENCE [LARGE SCALE GENOMIC DNA]</scope>
    <source>
        <strain evidence="4 5">ARLG1955</strain>
    </source>
</reference>
<dbReference type="NCBIfam" id="NF005313">
    <property type="entry name" value="PRK06847.1"/>
    <property type="match status" value="1"/>
</dbReference>
<feature type="domain" description="FAD-binding" evidence="3">
    <location>
        <begin position="5"/>
        <end position="343"/>
    </location>
</feature>
<dbReference type="Gene3D" id="3.50.50.60">
    <property type="entry name" value="FAD/NAD(P)-binding domain"/>
    <property type="match status" value="1"/>
</dbReference>
<dbReference type="Proteomes" id="UP000195162">
    <property type="component" value="Unassembled WGS sequence"/>
</dbReference>
<dbReference type="SUPFAM" id="SSF51905">
    <property type="entry name" value="FAD/NAD(P)-binding domain"/>
    <property type="match status" value="1"/>
</dbReference>
<dbReference type="EMBL" id="NGIR01000032">
    <property type="protein sequence ID" value="OTU25982.1"/>
    <property type="molecule type" value="Genomic_DNA"/>
</dbReference>
<dbReference type="InterPro" id="IPR036188">
    <property type="entry name" value="FAD/NAD-bd_sf"/>
</dbReference>
<proteinExistence type="predicted"/>
<evidence type="ECO:0000313" key="4">
    <source>
        <dbReference type="EMBL" id="OTU25982.1"/>
    </source>
</evidence>
<protein>
    <submittedName>
        <fullName evidence="4">FAD-binding protein</fullName>
    </submittedName>
</protein>
<organism evidence="4 5">
    <name type="scientific">Acinetobacter pittii</name>
    <name type="common">Acinetobacter genomosp. 3</name>
    <dbReference type="NCBI Taxonomy" id="48296"/>
    <lineage>
        <taxon>Bacteria</taxon>
        <taxon>Pseudomonadati</taxon>
        <taxon>Pseudomonadota</taxon>
        <taxon>Gammaproteobacteria</taxon>
        <taxon>Moraxellales</taxon>
        <taxon>Moraxellaceae</taxon>
        <taxon>Acinetobacter</taxon>
        <taxon>Acinetobacter calcoaceticus/baumannii complex</taxon>
    </lineage>
</organism>
<dbReference type="InterPro" id="IPR002938">
    <property type="entry name" value="FAD-bd"/>
</dbReference>
<dbReference type="GO" id="GO:0004497">
    <property type="term" value="F:monooxygenase activity"/>
    <property type="evidence" value="ECO:0007669"/>
    <property type="project" value="UniProtKB-KW"/>
</dbReference>
<dbReference type="AlphaFoldDB" id="A0A242U1T6"/>
<dbReference type="GO" id="GO:0071949">
    <property type="term" value="F:FAD binding"/>
    <property type="evidence" value="ECO:0007669"/>
    <property type="project" value="InterPro"/>
</dbReference>
<dbReference type="PANTHER" id="PTHR13789">
    <property type="entry name" value="MONOOXYGENASE"/>
    <property type="match status" value="1"/>
</dbReference>
<keyword evidence="2" id="KW-0503">Monooxygenase</keyword>
<sequence length="380" mass="41566">MTGIVDIAIIGGGIGGMCAAIQLKKLGKNVSLIEIKDTLKPIGAGITLNAATLRALKEIGVVQELFKVSGQFSQFDMYTSDGHKIAEAPIKPAIGAEDLAANSIGVMRTKFAEVLENKLRELGVNVILGTTVDKLENNKDSVKVLFTNGQKQQFDLVIGADGIHSKIRHLVFPELPESTFTHQGAWRIVVPKYFNNFSMLIGKTLKASFSPISDSQSYMCVLDRHESDDFIEQHLWPEKLSGLLAEFGSVVQEVKADIDQGKIKAEDILYRPLHTLLVEESWHKGRVVLLGDAVHSTTPHLASGAGLAIEGAILLSEELAKDQPLEDALNHYQERHFDRAKMVISVSTRLGEIEMSNGSPVEHRELATKAFEALTQPLKA</sequence>
<accession>A0A242U1T6</accession>
<keyword evidence="1" id="KW-0560">Oxidoreductase</keyword>
<gene>
    <name evidence="4" type="ORF">CAT59_17390</name>
</gene>
<dbReference type="Pfam" id="PF01494">
    <property type="entry name" value="FAD_binding_3"/>
    <property type="match status" value="1"/>
</dbReference>
<dbReference type="PRINTS" id="PR00420">
    <property type="entry name" value="RNGMNOXGNASE"/>
</dbReference>
<evidence type="ECO:0000256" key="2">
    <source>
        <dbReference type="ARBA" id="ARBA00023033"/>
    </source>
</evidence>
<evidence type="ECO:0000256" key="1">
    <source>
        <dbReference type="ARBA" id="ARBA00023002"/>
    </source>
</evidence>
<name>A0A242U1T6_ACIPI</name>
<evidence type="ECO:0000313" key="5">
    <source>
        <dbReference type="Proteomes" id="UP000195162"/>
    </source>
</evidence>
<dbReference type="RefSeq" id="WP_086376293.1">
    <property type="nucleotide sequence ID" value="NZ_JADVOL010000007.1"/>
</dbReference>
<comment type="caution">
    <text evidence="4">The sequence shown here is derived from an EMBL/GenBank/DDBJ whole genome shotgun (WGS) entry which is preliminary data.</text>
</comment>
<dbReference type="PANTHER" id="PTHR13789:SF309">
    <property type="entry name" value="PUTATIVE (AFU_ORTHOLOGUE AFUA_6G14510)-RELATED"/>
    <property type="match status" value="1"/>
</dbReference>